<keyword evidence="3 6" id="KW-0812">Transmembrane</keyword>
<dbReference type="EMBL" id="JBEWTB010000002">
    <property type="protein sequence ID" value="MET4759246.1"/>
    <property type="molecule type" value="Genomic_DNA"/>
</dbReference>
<dbReference type="Pfam" id="PF02133">
    <property type="entry name" value="Transp_cyt_pur"/>
    <property type="match status" value="1"/>
</dbReference>
<evidence type="ECO:0000256" key="2">
    <source>
        <dbReference type="ARBA" id="ARBA00008974"/>
    </source>
</evidence>
<accession>A0ABV2SNC4</accession>
<evidence type="ECO:0000256" key="6">
    <source>
        <dbReference type="SAM" id="Phobius"/>
    </source>
</evidence>
<feature type="transmembrane region" description="Helical" evidence="6">
    <location>
        <begin position="240"/>
        <end position="260"/>
    </location>
</feature>
<keyword evidence="4 6" id="KW-1133">Transmembrane helix</keyword>
<comment type="subcellular location">
    <subcellularLocation>
        <location evidence="1">Membrane</location>
        <topology evidence="1">Multi-pass membrane protein</topology>
    </subcellularLocation>
</comment>
<feature type="transmembrane region" description="Helical" evidence="6">
    <location>
        <begin position="357"/>
        <end position="379"/>
    </location>
</feature>
<dbReference type="InterPro" id="IPR001248">
    <property type="entry name" value="Pur-cyt_permease"/>
</dbReference>
<gene>
    <name evidence="7" type="ORF">V5J35_004438</name>
</gene>
<evidence type="ECO:0000256" key="4">
    <source>
        <dbReference type="ARBA" id="ARBA00022989"/>
    </source>
</evidence>
<comment type="caution">
    <text evidence="7">The sequence shown here is derived from an EMBL/GenBank/DDBJ whole genome shotgun (WGS) entry which is preliminary data.</text>
</comment>
<evidence type="ECO:0000256" key="5">
    <source>
        <dbReference type="ARBA" id="ARBA00023136"/>
    </source>
</evidence>
<keyword evidence="5 6" id="KW-0472">Membrane</keyword>
<keyword evidence="8" id="KW-1185">Reference proteome</keyword>
<feature type="transmembrane region" description="Helical" evidence="6">
    <location>
        <begin position="272"/>
        <end position="296"/>
    </location>
</feature>
<dbReference type="PANTHER" id="PTHR30569:SF0">
    <property type="entry name" value="CYTOSINE PERMEASE"/>
    <property type="match status" value="1"/>
</dbReference>
<evidence type="ECO:0000313" key="7">
    <source>
        <dbReference type="EMBL" id="MET4759246.1"/>
    </source>
</evidence>
<evidence type="ECO:0000313" key="8">
    <source>
        <dbReference type="Proteomes" id="UP001549366"/>
    </source>
</evidence>
<evidence type="ECO:0000256" key="3">
    <source>
        <dbReference type="ARBA" id="ARBA00022692"/>
    </source>
</evidence>
<feature type="transmembrane region" description="Helical" evidence="6">
    <location>
        <begin position="423"/>
        <end position="441"/>
    </location>
</feature>
<organism evidence="7 8">
    <name type="scientific">Endozoicomonas lisbonensis</name>
    <dbReference type="NCBI Taxonomy" id="3120522"/>
    <lineage>
        <taxon>Bacteria</taxon>
        <taxon>Pseudomonadati</taxon>
        <taxon>Pseudomonadota</taxon>
        <taxon>Gammaproteobacteria</taxon>
        <taxon>Oceanospirillales</taxon>
        <taxon>Endozoicomonadaceae</taxon>
        <taxon>Endozoicomonas</taxon>
    </lineage>
</organism>
<feature type="transmembrane region" description="Helical" evidence="6">
    <location>
        <begin position="385"/>
        <end position="402"/>
    </location>
</feature>
<feature type="transmembrane region" description="Helical" evidence="6">
    <location>
        <begin position="316"/>
        <end position="336"/>
    </location>
</feature>
<feature type="transmembrane region" description="Helical" evidence="6">
    <location>
        <begin position="200"/>
        <end position="220"/>
    </location>
</feature>
<dbReference type="Proteomes" id="UP001549366">
    <property type="component" value="Unassembled WGS sequence"/>
</dbReference>
<feature type="transmembrane region" description="Helical" evidence="6">
    <location>
        <begin position="447"/>
        <end position="464"/>
    </location>
</feature>
<proteinExistence type="inferred from homology"/>
<comment type="similarity">
    <text evidence="2">Belongs to the purine-cytosine permease (2.A.39) family.</text>
</comment>
<feature type="transmembrane region" description="Helical" evidence="6">
    <location>
        <begin position="141"/>
        <end position="165"/>
    </location>
</feature>
<protein>
    <submittedName>
        <fullName evidence="7">Purine-cytosine permease-like protein</fullName>
    </submittedName>
</protein>
<feature type="transmembrane region" description="Helical" evidence="6">
    <location>
        <begin position="171"/>
        <end position="193"/>
    </location>
</feature>
<feature type="transmembrane region" description="Helical" evidence="6">
    <location>
        <begin position="62"/>
        <end position="80"/>
    </location>
</feature>
<dbReference type="InterPro" id="IPR030191">
    <property type="entry name" value="CodB"/>
</dbReference>
<dbReference type="PANTHER" id="PTHR30569">
    <property type="entry name" value="CYTOSINE TRANSPORTER CODB"/>
    <property type="match status" value="1"/>
</dbReference>
<feature type="transmembrane region" description="Helical" evidence="6">
    <location>
        <begin position="86"/>
        <end position="109"/>
    </location>
</feature>
<evidence type="ECO:0000256" key="1">
    <source>
        <dbReference type="ARBA" id="ARBA00004141"/>
    </source>
</evidence>
<sequence>MTFMNSENYSGTCLGTHCGARFGTRFGYSGLRSLITRFRSEIEVYGTQPVPASLRQAGSYDLFVIMANFLVNPASIYSAALGVAGGLSFITVVVTQVVALFVAMVVLLVMARMGVDYGLTGQMACRTALGVRGGRWLTSPLRAVCSVYWFAFQTLVSSLALTAISSEYFGIIIPLTTVALLFAVLQVSVALVGYRWLQGVFGRALPLKVLCLVVIVALLWKQPAAGNNWFHLPADNDWLLVMLWFNAVVGSMLTNVTDSADLVRYVKNRRSLWAGAMSGALCGVVLGAGLGAWLMMVVGGSADDLYHNVLRAEPGLLMVVAIVVLIVMDNWTINIINLYTGGLSLSHTLEPVSRFTCTLLVSLPAIWLSGMPGVIHNYLQTMEKAGVFFAAIAGVLLVDYFIRKWQLNVNALYQVNGEYWYQYGFRISALTIIALASLVGFSVPESWPLPIIVLLISAAGYRLIQHCEARSSLVIKE</sequence>
<reference evidence="7 8" key="1">
    <citation type="submission" date="2024-06" db="EMBL/GenBank/DDBJ databases">
        <title>Genomic Encyclopedia of Type Strains, Phase V (KMG-V): Genome sequencing to study the core and pangenomes of soil and plant-associated prokaryotes.</title>
        <authorList>
            <person name="Whitman W."/>
        </authorList>
    </citation>
    <scope>NUCLEOTIDE SEQUENCE [LARGE SCALE GENOMIC DNA]</scope>
    <source>
        <strain evidence="7 8">NE40</strain>
    </source>
</reference>
<name>A0ABV2SNC4_9GAMM</name>
<dbReference type="Gene3D" id="1.10.4160.10">
    <property type="entry name" value="Hydantoin permease"/>
    <property type="match status" value="1"/>
</dbReference>